<evidence type="ECO:0000313" key="2">
    <source>
        <dbReference type="EMBL" id="CAF4197558.1"/>
    </source>
</evidence>
<sequence length="93" mass="10434">ITSQHCLRKKAKPDLVAPIELASIYGIFAVKFGSPLPETIFYLHDSLPIDGSTIEEIIEYINIANETKAAFYVKYEITGKETVDKWSQDSPKS</sequence>
<reference evidence="2" key="1">
    <citation type="submission" date="2021-02" db="EMBL/GenBank/DDBJ databases">
        <authorList>
            <person name="Nowell W R."/>
        </authorList>
    </citation>
    <scope>NUCLEOTIDE SEQUENCE</scope>
</reference>
<comment type="caution">
    <text evidence="2">The sequence shown here is derived from an EMBL/GenBank/DDBJ whole genome shotgun (WGS) entry which is preliminary data.</text>
</comment>
<evidence type="ECO:0000313" key="3">
    <source>
        <dbReference type="Proteomes" id="UP000663874"/>
    </source>
</evidence>
<evidence type="ECO:0000313" key="1">
    <source>
        <dbReference type="EMBL" id="CAF1434602.1"/>
    </source>
</evidence>
<dbReference type="EMBL" id="CAJNOO010005940">
    <property type="protein sequence ID" value="CAF1434602.1"/>
    <property type="molecule type" value="Genomic_DNA"/>
</dbReference>
<dbReference type="Proteomes" id="UP000663882">
    <property type="component" value="Unassembled WGS sequence"/>
</dbReference>
<name>A0A820BE96_9BILA</name>
<gene>
    <name evidence="2" type="ORF">FNK824_LOCUS36087</name>
    <name evidence="1" type="ORF">RFH988_LOCUS36090</name>
</gene>
<proteinExistence type="predicted"/>
<protein>
    <submittedName>
        <fullName evidence="2">Uncharacterized protein</fullName>
    </submittedName>
</protein>
<accession>A0A820BE96</accession>
<organism evidence="2 3">
    <name type="scientific">Rotaria sordida</name>
    <dbReference type="NCBI Taxonomy" id="392033"/>
    <lineage>
        <taxon>Eukaryota</taxon>
        <taxon>Metazoa</taxon>
        <taxon>Spiralia</taxon>
        <taxon>Gnathifera</taxon>
        <taxon>Rotifera</taxon>
        <taxon>Eurotatoria</taxon>
        <taxon>Bdelloidea</taxon>
        <taxon>Philodinida</taxon>
        <taxon>Philodinidae</taxon>
        <taxon>Rotaria</taxon>
    </lineage>
</organism>
<dbReference type="AlphaFoldDB" id="A0A820BE96"/>
<dbReference type="Proteomes" id="UP000663874">
    <property type="component" value="Unassembled WGS sequence"/>
</dbReference>
<feature type="non-terminal residue" evidence="2">
    <location>
        <position position="1"/>
    </location>
</feature>
<dbReference type="EMBL" id="CAJOBE010016161">
    <property type="protein sequence ID" value="CAF4197558.1"/>
    <property type="molecule type" value="Genomic_DNA"/>
</dbReference>